<accession>A0A1G6H6K9</accession>
<dbReference type="EMBL" id="FMYP01000007">
    <property type="protein sequence ID" value="SDB89783.1"/>
    <property type="molecule type" value="Genomic_DNA"/>
</dbReference>
<dbReference type="OrthoDB" id="980444at2"/>
<proteinExistence type="predicted"/>
<name>A0A1G6H6K9_9BACT</name>
<dbReference type="AlphaFoldDB" id="A0A1G6H6K9"/>
<organism evidence="1 2">
    <name type="scientific">Williamwhitmania taraxaci</name>
    <dbReference type="NCBI Taxonomy" id="1640674"/>
    <lineage>
        <taxon>Bacteria</taxon>
        <taxon>Pseudomonadati</taxon>
        <taxon>Bacteroidota</taxon>
        <taxon>Bacteroidia</taxon>
        <taxon>Bacteroidales</taxon>
        <taxon>Williamwhitmaniaceae</taxon>
        <taxon>Williamwhitmania</taxon>
    </lineage>
</organism>
<gene>
    <name evidence="1" type="ORF">SAMN05216323_100770</name>
</gene>
<dbReference type="Proteomes" id="UP000199452">
    <property type="component" value="Unassembled WGS sequence"/>
</dbReference>
<keyword evidence="2" id="KW-1185">Reference proteome</keyword>
<sequence length="186" mass="20877">MTMQIKGTAVKSISDFVRKQYPARYNEWLSSLPLASFNLIKDGVNVSEWYPMREAAIFPTARIGELFFQDTEKGAWACGRYSAEVALTGVYKLYVKFATPGHIIERASRVFAAYYQPSELVATNFKSKSVEVIIKKMPLSHPVIEHRIGGWMERALEISGCTGIKVEIPKSLTKGASETVFSVSWK</sequence>
<dbReference type="RefSeq" id="WP_125869753.1">
    <property type="nucleotide sequence ID" value="NZ_FMYP01000007.1"/>
</dbReference>
<reference evidence="1 2" key="1">
    <citation type="submission" date="2016-09" db="EMBL/GenBank/DDBJ databases">
        <authorList>
            <person name="Capua I."/>
            <person name="De Benedictis P."/>
            <person name="Joannis T."/>
            <person name="Lombin L.H."/>
            <person name="Cattoli G."/>
        </authorList>
    </citation>
    <scope>NUCLEOTIDE SEQUENCE [LARGE SCALE GENOMIC DNA]</scope>
    <source>
        <strain evidence="1 2">A7P-90m</strain>
    </source>
</reference>
<evidence type="ECO:0000313" key="1">
    <source>
        <dbReference type="EMBL" id="SDB89783.1"/>
    </source>
</evidence>
<protein>
    <submittedName>
        <fullName evidence="1">Uncharacterized protein</fullName>
    </submittedName>
</protein>
<evidence type="ECO:0000313" key="2">
    <source>
        <dbReference type="Proteomes" id="UP000199452"/>
    </source>
</evidence>